<dbReference type="SMART" id="SM00382">
    <property type="entry name" value="AAA"/>
    <property type="match status" value="1"/>
</dbReference>
<keyword evidence="8" id="KW-0460">Magnesium</keyword>
<feature type="compositionally biased region" description="Low complexity" evidence="12">
    <location>
        <begin position="216"/>
        <end position="225"/>
    </location>
</feature>
<evidence type="ECO:0000256" key="12">
    <source>
        <dbReference type="SAM" id="MobiDB-lite"/>
    </source>
</evidence>
<dbReference type="Gene3D" id="1.10.8.60">
    <property type="match status" value="1"/>
</dbReference>
<evidence type="ECO:0000256" key="7">
    <source>
        <dbReference type="ARBA" id="ARBA00022840"/>
    </source>
</evidence>
<name>A0A8S2KF76_9BILA</name>
<dbReference type="GO" id="GO:0005664">
    <property type="term" value="C:nuclear origin of replication recognition complex"/>
    <property type="evidence" value="ECO:0007669"/>
    <property type="project" value="TreeGrafter"/>
</dbReference>
<evidence type="ECO:0000256" key="9">
    <source>
        <dbReference type="ARBA" id="ARBA00023125"/>
    </source>
</evidence>
<dbReference type="CDD" id="cd00009">
    <property type="entry name" value="AAA"/>
    <property type="match status" value="1"/>
</dbReference>
<dbReference type="Pfam" id="PF00004">
    <property type="entry name" value="AAA"/>
    <property type="match status" value="1"/>
</dbReference>
<evidence type="ECO:0000256" key="2">
    <source>
        <dbReference type="ARBA" id="ARBA00008398"/>
    </source>
</evidence>
<feature type="domain" description="AAA+ ATPase" evidence="13">
    <location>
        <begin position="315"/>
        <end position="466"/>
    </location>
</feature>
<comment type="similarity">
    <text evidence="2 11">Belongs to the ORC1 family.</text>
</comment>
<comment type="function">
    <text evidence="11">Component of the origin recognition complex (ORC) that binds origins of replication. DNA-binding is ATP-dependent, however specific DNA sequences that define origins of replication have not been identified so far. ORC is required to assemble the pre-replication complex necessary to initiate DNA replication.</text>
</comment>
<protein>
    <recommendedName>
        <fullName evidence="3 11">Origin recognition complex subunit 1</fullName>
    </recommendedName>
</protein>
<evidence type="ECO:0000259" key="13">
    <source>
        <dbReference type="SMART" id="SM00382"/>
    </source>
</evidence>
<evidence type="ECO:0000256" key="10">
    <source>
        <dbReference type="ARBA" id="ARBA00023242"/>
    </source>
</evidence>
<feature type="compositionally biased region" description="Acidic residues" evidence="12">
    <location>
        <begin position="152"/>
        <end position="173"/>
    </location>
</feature>
<dbReference type="EMBL" id="CAJNOK010009300">
    <property type="protein sequence ID" value="CAF1086107.1"/>
    <property type="molecule type" value="Genomic_DNA"/>
</dbReference>
<feature type="region of interest" description="Disordered" evidence="12">
    <location>
        <begin position="35"/>
        <end position="235"/>
    </location>
</feature>
<feature type="compositionally biased region" description="Basic residues" evidence="12">
    <location>
        <begin position="226"/>
        <end position="235"/>
    </location>
</feature>
<evidence type="ECO:0000256" key="11">
    <source>
        <dbReference type="RuleBase" id="RU365058"/>
    </source>
</evidence>
<dbReference type="Proteomes" id="UP000682733">
    <property type="component" value="Unassembled WGS sequence"/>
</dbReference>
<keyword evidence="5" id="KW-0479">Metal-binding</keyword>
<keyword evidence="10 11" id="KW-0539">Nucleus</keyword>
<evidence type="ECO:0000256" key="8">
    <source>
        <dbReference type="ARBA" id="ARBA00022842"/>
    </source>
</evidence>
<evidence type="ECO:0000313" key="15">
    <source>
        <dbReference type="EMBL" id="CAF3848576.1"/>
    </source>
</evidence>
<dbReference type="Gene3D" id="3.40.50.300">
    <property type="entry name" value="P-loop containing nucleotide triphosphate hydrolases"/>
    <property type="match status" value="1"/>
</dbReference>
<evidence type="ECO:0000256" key="5">
    <source>
        <dbReference type="ARBA" id="ARBA00022723"/>
    </source>
</evidence>
<dbReference type="GO" id="GO:0005524">
    <property type="term" value="F:ATP binding"/>
    <property type="evidence" value="ECO:0007669"/>
    <property type="project" value="UniProtKB-KW"/>
</dbReference>
<keyword evidence="4 11" id="KW-0235">DNA replication</keyword>
<comment type="subcellular location">
    <subcellularLocation>
        <location evidence="1 11">Nucleus</location>
    </subcellularLocation>
</comment>
<comment type="caution">
    <text evidence="15">The sequence shown here is derived from an EMBL/GenBank/DDBJ whole genome shotgun (WGS) entry which is preliminary data.</text>
</comment>
<evidence type="ECO:0000256" key="6">
    <source>
        <dbReference type="ARBA" id="ARBA00022741"/>
    </source>
</evidence>
<feature type="compositionally biased region" description="Polar residues" evidence="12">
    <location>
        <begin position="77"/>
        <end position="115"/>
    </location>
</feature>
<feature type="non-terminal residue" evidence="15">
    <location>
        <position position="1"/>
    </location>
</feature>
<keyword evidence="9 11" id="KW-0238">DNA-binding</keyword>
<dbReference type="InterPro" id="IPR003959">
    <property type="entry name" value="ATPase_AAA_core"/>
</dbReference>
<sequence>INRLQRSVMHTDDFNNVRIRLTPVDRVLLTRANGQWKASPRAAKTPLPRSGGSERLRRQTKSKPETPTKTPVEVEARTTSYDLRQRTPASRPTTPISNLSKHIKTPVTTNITPKSITRKKEATPKPYGAKKKISSMKNLLNFDNQSDKENESEKDDDEEYQDTSESSESESEVEIIFSSEDEKSKNSEDDFIIPTTKKLPCTAQTSTTANKKRRQSSTTTTTPRTKSQKHLRKNSTRKALLEGMNTLTLADLQKLTSINDDDDMDNIVINSSKSNKFEQARNCLLPSRLPPSPPCREKESCEILSFITTKLDAKAGGCLYVCGVPGVGKTAIVCKCVRDLMLMTYDTDLPEFKFIFLNGMKLNKPQKVYTQLYQSLYGGIKRSPRLACKLLHKYFSDKVTKLPIVLLLDEVDYFYTRNQDILYNFFDWPNLPYSKLIVIAIANTMDLPETMMKKKVQSRLGLNRINFPPYTFKQLVEIVHVRLNGLDIFDRDSLDLICRKVAAISGDVRRLLQICTRTVEIAEQAYLSKQTQDKELITIEHVQKTFHILYTSPKSVFIKNLTLVQRQVMEAIHDELFYSGKEVTTLSAIHDRLGMQLWLLELVEI</sequence>
<dbReference type="GO" id="GO:0046872">
    <property type="term" value="F:metal ion binding"/>
    <property type="evidence" value="ECO:0007669"/>
    <property type="project" value="UniProtKB-KW"/>
</dbReference>
<dbReference type="AlphaFoldDB" id="A0A8S2KF76"/>
<reference evidence="15" key="1">
    <citation type="submission" date="2021-02" db="EMBL/GenBank/DDBJ databases">
        <authorList>
            <person name="Nowell W R."/>
        </authorList>
    </citation>
    <scope>NUCLEOTIDE SEQUENCE</scope>
</reference>
<dbReference type="Proteomes" id="UP000677228">
    <property type="component" value="Unassembled WGS sequence"/>
</dbReference>
<evidence type="ECO:0000313" key="16">
    <source>
        <dbReference type="Proteomes" id="UP000682733"/>
    </source>
</evidence>
<dbReference type="InterPro" id="IPR027417">
    <property type="entry name" value="P-loop_NTPase"/>
</dbReference>
<dbReference type="EMBL" id="CAJOBA010009317">
    <property type="protein sequence ID" value="CAF3848576.1"/>
    <property type="molecule type" value="Genomic_DNA"/>
</dbReference>
<dbReference type="GO" id="GO:0033314">
    <property type="term" value="P:mitotic DNA replication checkpoint signaling"/>
    <property type="evidence" value="ECO:0007669"/>
    <property type="project" value="TreeGrafter"/>
</dbReference>
<dbReference type="PANTHER" id="PTHR10763:SF23">
    <property type="entry name" value="ORIGIN RECOGNITION COMPLEX SUBUNIT 1"/>
    <property type="match status" value="1"/>
</dbReference>
<dbReference type="InterPro" id="IPR003593">
    <property type="entry name" value="AAA+_ATPase"/>
</dbReference>
<dbReference type="GO" id="GO:0016887">
    <property type="term" value="F:ATP hydrolysis activity"/>
    <property type="evidence" value="ECO:0007669"/>
    <property type="project" value="InterPro"/>
</dbReference>
<evidence type="ECO:0000256" key="1">
    <source>
        <dbReference type="ARBA" id="ARBA00004123"/>
    </source>
</evidence>
<dbReference type="GO" id="GO:0006270">
    <property type="term" value="P:DNA replication initiation"/>
    <property type="evidence" value="ECO:0007669"/>
    <property type="project" value="TreeGrafter"/>
</dbReference>
<comment type="subunit">
    <text evidence="11">ORC is composed of six subunits.</text>
</comment>
<organism evidence="15 16">
    <name type="scientific">Didymodactylos carnosus</name>
    <dbReference type="NCBI Taxonomy" id="1234261"/>
    <lineage>
        <taxon>Eukaryota</taxon>
        <taxon>Metazoa</taxon>
        <taxon>Spiralia</taxon>
        <taxon>Gnathifera</taxon>
        <taxon>Rotifera</taxon>
        <taxon>Eurotatoria</taxon>
        <taxon>Bdelloidea</taxon>
        <taxon>Philodinida</taxon>
        <taxon>Philodinidae</taxon>
        <taxon>Didymodactylos</taxon>
    </lineage>
</organism>
<dbReference type="PANTHER" id="PTHR10763">
    <property type="entry name" value="CELL DIVISION CONTROL PROTEIN 6-RELATED"/>
    <property type="match status" value="1"/>
</dbReference>
<dbReference type="GO" id="GO:0003688">
    <property type="term" value="F:DNA replication origin binding"/>
    <property type="evidence" value="ECO:0007669"/>
    <property type="project" value="TreeGrafter"/>
</dbReference>
<gene>
    <name evidence="14" type="ORF">OVA965_LOCUS18606</name>
    <name evidence="15" type="ORF">TMI583_LOCUS18619</name>
</gene>
<evidence type="ECO:0000256" key="4">
    <source>
        <dbReference type="ARBA" id="ARBA00022705"/>
    </source>
</evidence>
<proteinExistence type="inferred from homology"/>
<accession>A0A8S2KF76</accession>
<dbReference type="InterPro" id="IPR050311">
    <property type="entry name" value="ORC1/CDC6"/>
</dbReference>
<feature type="compositionally biased region" description="Basic and acidic residues" evidence="12">
    <location>
        <begin position="52"/>
        <end position="76"/>
    </location>
</feature>
<evidence type="ECO:0000313" key="14">
    <source>
        <dbReference type="EMBL" id="CAF1086107.1"/>
    </source>
</evidence>
<dbReference type="FunFam" id="3.40.50.300:FF:000199">
    <property type="entry name" value="Origin recognition complex subunit 1"/>
    <property type="match status" value="1"/>
</dbReference>
<dbReference type="InterPro" id="IPR041083">
    <property type="entry name" value="AAA_lid_10"/>
</dbReference>
<dbReference type="Pfam" id="PF17872">
    <property type="entry name" value="AAA_lid_10"/>
    <property type="match status" value="1"/>
</dbReference>
<keyword evidence="6 11" id="KW-0547">Nucleotide-binding</keyword>
<evidence type="ECO:0000256" key="3">
    <source>
        <dbReference type="ARBA" id="ARBA00019081"/>
    </source>
</evidence>
<feature type="compositionally biased region" description="Polar residues" evidence="12">
    <location>
        <begin position="135"/>
        <end position="144"/>
    </location>
</feature>
<keyword evidence="7 11" id="KW-0067">ATP-binding</keyword>
<dbReference type="SUPFAM" id="SSF52540">
    <property type="entry name" value="P-loop containing nucleoside triphosphate hydrolases"/>
    <property type="match status" value="1"/>
</dbReference>